<dbReference type="AlphaFoldDB" id="X1R4W0"/>
<gene>
    <name evidence="1" type="ORF">S06H3_62715</name>
</gene>
<dbReference type="EMBL" id="BARV01041426">
    <property type="protein sequence ID" value="GAI50649.1"/>
    <property type="molecule type" value="Genomic_DNA"/>
</dbReference>
<reference evidence="1" key="1">
    <citation type="journal article" date="2014" name="Front. Microbiol.">
        <title>High frequency of phylogenetically diverse reductive dehalogenase-homologous genes in deep subseafloor sedimentary metagenomes.</title>
        <authorList>
            <person name="Kawai M."/>
            <person name="Futagami T."/>
            <person name="Toyoda A."/>
            <person name="Takaki Y."/>
            <person name="Nishi S."/>
            <person name="Hori S."/>
            <person name="Arai W."/>
            <person name="Tsubouchi T."/>
            <person name="Morono Y."/>
            <person name="Uchiyama I."/>
            <person name="Ito T."/>
            <person name="Fujiyama A."/>
            <person name="Inagaki F."/>
            <person name="Takami H."/>
        </authorList>
    </citation>
    <scope>NUCLEOTIDE SEQUENCE</scope>
    <source>
        <strain evidence="1">Expedition CK06-06</strain>
    </source>
</reference>
<organism evidence="1">
    <name type="scientific">marine sediment metagenome</name>
    <dbReference type="NCBI Taxonomy" id="412755"/>
    <lineage>
        <taxon>unclassified sequences</taxon>
        <taxon>metagenomes</taxon>
        <taxon>ecological metagenomes</taxon>
    </lineage>
</organism>
<accession>X1R4W0</accession>
<feature type="non-terminal residue" evidence="1">
    <location>
        <position position="1"/>
    </location>
</feature>
<proteinExistence type="predicted"/>
<comment type="caution">
    <text evidence="1">The sequence shown here is derived from an EMBL/GenBank/DDBJ whole genome shotgun (WGS) entry which is preliminary data.</text>
</comment>
<protein>
    <submittedName>
        <fullName evidence="1">Uncharacterized protein</fullName>
    </submittedName>
</protein>
<name>X1R4W0_9ZZZZ</name>
<sequence length="42" mass="4835">YCLTAERIPKGIDNTQVKIMALRERMKVLYNLLLIKVKTGSL</sequence>
<evidence type="ECO:0000313" key="1">
    <source>
        <dbReference type="EMBL" id="GAI50649.1"/>
    </source>
</evidence>